<dbReference type="InterPro" id="IPR004939">
    <property type="entry name" value="APC_su10/DOC_dom"/>
</dbReference>
<dbReference type="GeneID" id="64590293"/>
<feature type="non-terminal residue" evidence="7">
    <location>
        <position position="86"/>
    </location>
</feature>
<evidence type="ECO:0000256" key="3">
    <source>
        <dbReference type="ARBA" id="ARBA00022776"/>
    </source>
</evidence>
<dbReference type="PANTHER" id="PTHR12936">
    <property type="entry name" value="ANAPHASE-PROMOTING COMPLEX 10"/>
    <property type="match status" value="1"/>
</dbReference>
<keyword evidence="8" id="KW-1185">Reference proteome</keyword>
<proteinExistence type="inferred from homology"/>
<dbReference type="OrthoDB" id="24948at2759"/>
<comment type="caution">
    <text evidence="7">The sequence shown here is derived from an EMBL/GenBank/DDBJ whole genome shotgun (WGS) entry which is preliminary data.</text>
</comment>
<evidence type="ECO:0000256" key="4">
    <source>
        <dbReference type="ARBA" id="ARBA00022786"/>
    </source>
</evidence>
<dbReference type="GO" id="GO:0031145">
    <property type="term" value="P:anaphase-promoting complex-dependent catabolic process"/>
    <property type="evidence" value="ECO:0007669"/>
    <property type="project" value="InterPro"/>
</dbReference>
<dbReference type="InterPro" id="IPR008979">
    <property type="entry name" value="Galactose-bd-like_sf"/>
</dbReference>
<keyword evidence="4" id="KW-0833">Ubl conjugation pathway</keyword>
<dbReference type="AlphaFoldDB" id="A0A9P7DHU2"/>
<dbReference type="EMBL" id="JABBWE010000031">
    <property type="protein sequence ID" value="KAG1793285.1"/>
    <property type="molecule type" value="Genomic_DNA"/>
</dbReference>
<feature type="domain" description="DOC" evidence="6">
    <location>
        <begin position="1"/>
        <end position="86"/>
    </location>
</feature>
<dbReference type="Gene3D" id="2.60.120.260">
    <property type="entry name" value="Galactose-binding domain-like"/>
    <property type="match status" value="1"/>
</dbReference>
<evidence type="ECO:0000256" key="5">
    <source>
        <dbReference type="ARBA" id="ARBA00023306"/>
    </source>
</evidence>
<dbReference type="SUPFAM" id="SSF49785">
    <property type="entry name" value="Galactose-binding domain-like"/>
    <property type="match status" value="1"/>
</dbReference>
<evidence type="ECO:0000313" key="7">
    <source>
        <dbReference type="EMBL" id="KAG1793285.1"/>
    </source>
</evidence>
<keyword evidence="2" id="KW-0132">Cell division</keyword>
<dbReference type="Proteomes" id="UP000719766">
    <property type="component" value="Unassembled WGS sequence"/>
</dbReference>
<dbReference type="InterPro" id="IPR016901">
    <property type="entry name" value="APC10/Doc1"/>
</dbReference>
<dbReference type="RefSeq" id="XP_041159741.1">
    <property type="nucleotide sequence ID" value="XM_041296529.1"/>
</dbReference>
<keyword evidence="5" id="KW-0131">Cell cycle</keyword>
<evidence type="ECO:0000256" key="1">
    <source>
        <dbReference type="ARBA" id="ARBA00006762"/>
    </source>
</evidence>
<comment type="similarity">
    <text evidence="1">Belongs to the APC10 family.</text>
</comment>
<dbReference type="PANTHER" id="PTHR12936:SF0">
    <property type="entry name" value="ANAPHASE-PROMOTING COMPLEX SUBUNIT 10"/>
    <property type="match status" value="1"/>
</dbReference>
<organism evidence="7 8">
    <name type="scientific">Suillus plorans</name>
    <dbReference type="NCBI Taxonomy" id="116603"/>
    <lineage>
        <taxon>Eukaryota</taxon>
        <taxon>Fungi</taxon>
        <taxon>Dikarya</taxon>
        <taxon>Basidiomycota</taxon>
        <taxon>Agaricomycotina</taxon>
        <taxon>Agaricomycetes</taxon>
        <taxon>Agaricomycetidae</taxon>
        <taxon>Boletales</taxon>
        <taxon>Suillineae</taxon>
        <taxon>Suillaceae</taxon>
        <taxon>Suillus</taxon>
    </lineage>
</organism>
<evidence type="ECO:0000313" key="8">
    <source>
        <dbReference type="Proteomes" id="UP000719766"/>
    </source>
</evidence>
<name>A0A9P7DHU2_9AGAM</name>
<keyword evidence="3" id="KW-0498">Mitosis</keyword>
<dbReference type="Pfam" id="PF03256">
    <property type="entry name" value="ANAPC10"/>
    <property type="match status" value="1"/>
</dbReference>
<dbReference type="GO" id="GO:0070979">
    <property type="term" value="P:protein K11-linked ubiquitination"/>
    <property type="evidence" value="ECO:0007669"/>
    <property type="project" value="TreeGrafter"/>
</dbReference>
<evidence type="ECO:0000259" key="6">
    <source>
        <dbReference type="PROSITE" id="PS51284"/>
    </source>
</evidence>
<accession>A0A9P7DHU2</accession>
<gene>
    <name evidence="7" type="ORF">HD556DRAFT_1209094</name>
</gene>
<sequence>IMDKDPDTFWHSDGPQLHFITVEFPAKWQLSQKIGIYLSWAQDDSYTLSALAIRARICSGDLQNVLVANLEKPDGWITFYVSSEPD</sequence>
<evidence type="ECO:0000256" key="2">
    <source>
        <dbReference type="ARBA" id="ARBA00022618"/>
    </source>
</evidence>
<protein>
    <recommendedName>
        <fullName evidence="6">DOC domain-containing protein</fullName>
    </recommendedName>
</protein>
<reference evidence="7" key="1">
    <citation type="journal article" date="2020" name="New Phytol.">
        <title>Comparative genomics reveals dynamic genome evolution in host specialist ectomycorrhizal fungi.</title>
        <authorList>
            <person name="Lofgren L.A."/>
            <person name="Nguyen N.H."/>
            <person name="Vilgalys R."/>
            <person name="Ruytinx J."/>
            <person name="Liao H.L."/>
            <person name="Branco S."/>
            <person name="Kuo A."/>
            <person name="LaButti K."/>
            <person name="Lipzen A."/>
            <person name="Andreopoulos W."/>
            <person name="Pangilinan J."/>
            <person name="Riley R."/>
            <person name="Hundley H."/>
            <person name="Na H."/>
            <person name="Barry K."/>
            <person name="Grigoriev I.V."/>
            <person name="Stajich J.E."/>
            <person name="Kennedy P.G."/>
        </authorList>
    </citation>
    <scope>NUCLEOTIDE SEQUENCE</scope>
    <source>
        <strain evidence="7">S12</strain>
    </source>
</reference>
<dbReference type="PROSITE" id="PS51284">
    <property type="entry name" value="DOC"/>
    <property type="match status" value="1"/>
</dbReference>
<feature type="non-terminal residue" evidence="7">
    <location>
        <position position="1"/>
    </location>
</feature>
<dbReference type="GO" id="GO:0005680">
    <property type="term" value="C:anaphase-promoting complex"/>
    <property type="evidence" value="ECO:0007669"/>
    <property type="project" value="InterPro"/>
</dbReference>
<dbReference type="GO" id="GO:0051301">
    <property type="term" value="P:cell division"/>
    <property type="evidence" value="ECO:0007669"/>
    <property type="project" value="UniProtKB-KW"/>
</dbReference>